<accession>G9PCM9</accession>
<evidence type="ECO:0000313" key="1">
    <source>
        <dbReference type="EMBL" id="EHM89493.1"/>
    </source>
</evidence>
<dbReference type="Pfam" id="PF20288">
    <property type="entry name" value="MC2"/>
    <property type="match status" value="1"/>
</dbReference>
<sequence length="98" mass="10407">MRATSLDTSFEAELRGLILLFLLGDAADADYLGALDTITVNAHTFGVGAANLNGTHRLASGELHTRTVLMTQALQHLAIQGFVKLQPDRSPAAFTITA</sequence>
<dbReference type="RefSeq" id="WP_005984578.1">
    <property type="nucleotide sequence ID" value="NZ_JH470338.1"/>
</dbReference>
<dbReference type="Proteomes" id="UP000003822">
    <property type="component" value="Unassembled WGS sequence"/>
</dbReference>
<organism evidence="1 2">
    <name type="scientific">Actinomyces graevenitzii C83</name>
    <dbReference type="NCBI Taxonomy" id="435830"/>
    <lineage>
        <taxon>Bacteria</taxon>
        <taxon>Bacillati</taxon>
        <taxon>Actinomycetota</taxon>
        <taxon>Actinomycetes</taxon>
        <taxon>Actinomycetales</taxon>
        <taxon>Actinomycetaceae</taxon>
        <taxon>Actinomyces</taxon>
    </lineage>
</organism>
<dbReference type="HOGENOM" id="CLU_2327547_0_0_11"/>
<protein>
    <submittedName>
        <fullName evidence="1">Uncharacterized protein</fullName>
    </submittedName>
</protein>
<evidence type="ECO:0000313" key="2">
    <source>
        <dbReference type="Proteomes" id="UP000003822"/>
    </source>
</evidence>
<keyword evidence="2" id="KW-1185">Reference proteome</keyword>
<dbReference type="EMBL" id="ACRN01000001">
    <property type="protein sequence ID" value="EHM89493.1"/>
    <property type="molecule type" value="Genomic_DNA"/>
</dbReference>
<name>G9PCM9_9ACTO</name>
<gene>
    <name evidence="1" type="ORF">HMPREF0045_00158</name>
</gene>
<dbReference type="InterPro" id="IPR046904">
    <property type="entry name" value="ABC-3C_MC2"/>
</dbReference>
<dbReference type="eggNOG" id="ENOG50314R2">
    <property type="taxonomic scope" value="Bacteria"/>
</dbReference>
<reference evidence="1 2" key="1">
    <citation type="submission" date="2011-10" db="EMBL/GenBank/DDBJ databases">
        <title>The Genome Sequence of Actinomyces graevenitzii C83.</title>
        <authorList>
            <consortium name="The Broad Institute Genome Sequencing Platform"/>
            <consortium name="The Broad Institute Genome Sequencing Center for Infectious Disease"/>
            <person name="Earl A."/>
            <person name="Ward D."/>
            <person name="Feldgarden M."/>
            <person name="Gevers D."/>
            <person name="Sibley C.D."/>
            <person name="Field T.R."/>
            <person name="Grinwis M."/>
            <person name="Eshaghurshan C.S."/>
            <person name="Surette M.G."/>
            <person name="Young S.K."/>
            <person name="Zeng Q."/>
            <person name="Gargeya S."/>
            <person name="Fitzgerald M."/>
            <person name="Haas B."/>
            <person name="Abouelleil A."/>
            <person name="Alvarado L."/>
            <person name="Arachchi H.M."/>
            <person name="Berlin A."/>
            <person name="Brown A."/>
            <person name="Chapman S.B."/>
            <person name="Chen Z."/>
            <person name="Dunbar C."/>
            <person name="Freedman E."/>
            <person name="Gearin G."/>
            <person name="Goldberg J."/>
            <person name="Griggs A."/>
            <person name="Gujja S."/>
            <person name="Heiman D."/>
            <person name="Howarth C."/>
            <person name="Larson L."/>
            <person name="Lui A."/>
            <person name="MacDonald P.J.P."/>
            <person name="Montmayeur A."/>
            <person name="Murphy C."/>
            <person name="Neiman D."/>
            <person name="Pearson M."/>
            <person name="Priest M."/>
            <person name="Roberts A."/>
            <person name="Saif S."/>
            <person name="Shea T."/>
            <person name="Shenoy N."/>
            <person name="Sisk P."/>
            <person name="Stolte C."/>
            <person name="Sykes S."/>
            <person name="Wortman J."/>
            <person name="Nusbaum C."/>
            <person name="Birren B."/>
        </authorList>
    </citation>
    <scope>NUCLEOTIDE SEQUENCE [LARGE SCALE GENOMIC DNA]</scope>
    <source>
        <strain evidence="1 2">C83</strain>
    </source>
</reference>
<comment type="caution">
    <text evidence="1">The sequence shown here is derived from an EMBL/GenBank/DDBJ whole genome shotgun (WGS) entry which is preliminary data.</text>
</comment>
<dbReference type="STRING" id="435830.HMPREF0045_00158"/>
<dbReference type="AlphaFoldDB" id="G9PCM9"/>
<proteinExistence type="predicted"/>